<keyword evidence="1" id="KW-1133">Transmembrane helix</keyword>
<keyword evidence="1" id="KW-0812">Transmembrane</keyword>
<feature type="transmembrane region" description="Helical" evidence="1">
    <location>
        <begin position="7"/>
        <end position="25"/>
    </location>
</feature>
<name>A0A1G2KN40_9BACT</name>
<proteinExistence type="predicted"/>
<evidence type="ECO:0000256" key="1">
    <source>
        <dbReference type="SAM" id="Phobius"/>
    </source>
</evidence>
<evidence type="ECO:0000259" key="2">
    <source>
        <dbReference type="Pfam" id="PF13472"/>
    </source>
</evidence>
<organism evidence="3 4">
    <name type="scientific">Candidatus Sungbacteria bacterium RIFCSPHIGHO2_02_FULL_49_12</name>
    <dbReference type="NCBI Taxonomy" id="1802271"/>
    <lineage>
        <taxon>Bacteria</taxon>
        <taxon>Candidatus Sungiibacteriota</taxon>
    </lineage>
</organism>
<feature type="domain" description="SGNH hydrolase-type esterase" evidence="2">
    <location>
        <begin position="43"/>
        <end position="194"/>
    </location>
</feature>
<evidence type="ECO:0000313" key="4">
    <source>
        <dbReference type="Proteomes" id="UP000177362"/>
    </source>
</evidence>
<dbReference type="STRING" id="1802271.A3C11_03105"/>
<dbReference type="SUPFAM" id="SSF52266">
    <property type="entry name" value="SGNH hydrolase"/>
    <property type="match status" value="1"/>
</dbReference>
<keyword evidence="1" id="KW-0472">Membrane</keyword>
<gene>
    <name evidence="3" type="ORF">A3C11_03105</name>
</gene>
<evidence type="ECO:0000313" key="3">
    <source>
        <dbReference type="EMBL" id="OHA00838.1"/>
    </source>
</evidence>
<sequence>MSVQKQHIIFGILIGIIIVSTWWYFHQGYNYIDKPRGGENIIAFGDSLTEGTGASAGNDYVSVLARRIGQPIINAGVAGDTTELALARLQTDVLDRHPRIVILELGGNDGLQKRPIDGVFNRLALMIQKIHSTGSAVLLIGIEPEFFVQEYNSRFQKLAEKEKASFVSNILKGLVGHGELMSDSIHPNDKGNAIMADRIEPVLRKMLQ</sequence>
<dbReference type="Pfam" id="PF13472">
    <property type="entry name" value="Lipase_GDSL_2"/>
    <property type="match status" value="1"/>
</dbReference>
<dbReference type="Proteomes" id="UP000177362">
    <property type="component" value="Unassembled WGS sequence"/>
</dbReference>
<dbReference type="InterPro" id="IPR051532">
    <property type="entry name" value="Ester_Hydrolysis_Enzymes"/>
</dbReference>
<dbReference type="Gene3D" id="3.40.50.1110">
    <property type="entry name" value="SGNH hydrolase"/>
    <property type="match status" value="1"/>
</dbReference>
<dbReference type="PANTHER" id="PTHR30383:SF5">
    <property type="entry name" value="SGNH HYDROLASE-TYPE ESTERASE DOMAIN-CONTAINING PROTEIN"/>
    <property type="match status" value="1"/>
</dbReference>
<dbReference type="AlphaFoldDB" id="A0A1G2KN40"/>
<protein>
    <recommendedName>
        <fullName evidence="2">SGNH hydrolase-type esterase domain-containing protein</fullName>
    </recommendedName>
</protein>
<comment type="caution">
    <text evidence="3">The sequence shown here is derived from an EMBL/GenBank/DDBJ whole genome shotgun (WGS) entry which is preliminary data.</text>
</comment>
<dbReference type="EMBL" id="MHQJ01000035">
    <property type="protein sequence ID" value="OHA00838.1"/>
    <property type="molecule type" value="Genomic_DNA"/>
</dbReference>
<accession>A0A1G2KN40</accession>
<dbReference type="InterPro" id="IPR013830">
    <property type="entry name" value="SGNH_hydro"/>
</dbReference>
<reference evidence="3 4" key="1">
    <citation type="journal article" date="2016" name="Nat. Commun.">
        <title>Thousands of microbial genomes shed light on interconnected biogeochemical processes in an aquifer system.</title>
        <authorList>
            <person name="Anantharaman K."/>
            <person name="Brown C.T."/>
            <person name="Hug L.A."/>
            <person name="Sharon I."/>
            <person name="Castelle C.J."/>
            <person name="Probst A.J."/>
            <person name="Thomas B.C."/>
            <person name="Singh A."/>
            <person name="Wilkins M.J."/>
            <person name="Karaoz U."/>
            <person name="Brodie E.L."/>
            <person name="Williams K.H."/>
            <person name="Hubbard S.S."/>
            <person name="Banfield J.F."/>
        </authorList>
    </citation>
    <scope>NUCLEOTIDE SEQUENCE [LARGE SCALE GENOMIC DNA]</scope>
</reference>
<dbReference type="InterPro" id="IPR036514">
    <property type="entry name" value="SGNH_hydro_sf"/>
</dbReference>
<dbReference type="PANTHER" id="PTHR30383">
    <property type="entry name" value="THIOESTERASE 1/PROTEASE 1/LYSOPHOSPHOLIPASE L1"/>
    <property type="match status" value="1"/>
</dbReference>
<dbReference type="GO" id="GO:0004622">
    <property type="term" value="F:phosphatidylcholine lysophospholipase activity"/>
    <property type="evidence" value="ECO:0007669"/>
    <property type="project" value="TreeGrafter"/>
</dbReference>